<dbReference type="AlphaFoldDB" id="A1AK10"/>
<dbReference type="Pfam" id="PF08003">
    <property type="entry name" value="Methyltransf_9"/>
    <property type="match status" value="1"/>
</dbReference>
<dbReference type="InterPro" id="IPR029063">
    <property type="entry name" value="SAM-dependent_MTases_sf"/>
</dbReference>
<dbReference type="RefSeq" id="WP_011733995.1">
    <property type="nucleotide sequence ID" value="NC_008609.1"/>
</dbReference>
<dbReference type="HOGENOM" id="CLU_102563_0_0_7"/>
<evidence type="ECO:0000313" key="2">
    <source>
        <dbReference type="Proteomes" id="UP000006732"/>
    </source>
</evidence>
<accession>A1AK10</accession>
<dbReference type="Proteomes" id="UP000006732">
    <property type="component" value="Chromosome"/>
</dbReference>
<name>A1AK10_PELPD</name>
<dbReference type="KEGG" id="ppd:Ppro_0040"/>
<organism evidence="1 2">
    <name type="scientific">Pelobacter propionicus (strain DSM 2379 / NBRC 103807 / OttBd1)</name>
    <dbReference type="NCBI Taxonomy" id="338966"/>
    <lineage>
        <taxon>Bacteria</taxon>
        <taxon>Pseudomonadati</taxon>
        <taxon>Thermodesulfobacteriota</taxon>
        <taxon>Desulfuromonadia</taxon>
        <taxon>Desulfuromonadales</taxon>
        <taxon>Desulfuromonadaceae</taxon>
        <taxon>Pelobacter</taxon>
    </lineage>
</organism>
<dbReference type="STRING" id="338966.Ppro_0040"/>
<protein>
    <recommendedName>
        <fullName evidence="3">Methyltransferase type 11</fullName>
    </recommendedName>
</protein>
<reference evidence="1 2" key="1">
    <citation type="submission" date="2006-10" db="EMBL/GenBank/DDBJ databases">
        <title>Complete sequence of chromosome of Pelobacter propionicus DSM 2379.</title>
        <authorList>
            <consortium name="US DOE Joint Genome Institute"/>
            <person name="Copeland A."/>
            <person name="Lucas S."/>
            <person name="Lapidus A."/>
            <person name="Barry K."/>
            <person name="Detter J.C."/>
            <person name="Glavina del Rio T."/>
            <person name="Hammon N."/>
            <person name="Israni S."/>
            <person name="Dalin E."/>
            <person name="Tice H."/>
            <person name="Pitluck S."/>
            <person name="Saunders E."/>
            <person name="Brettin T."/>
            <person name="Bruce D."/>
            <person name="Han C."/>
            <person name="Tapia R."/>
            <person name="Schmutz J."/>
            <person name="Larimer F."/>
            <person name="Land M."/>
            <person name="Hauser L."/>
            <person name="Kyrpides N."/>
            <person name="Kim E."/>
            <person name="Lovley D."/>
            <person name="Richardson P."/>
        </authorList>
    </citation>
    <scope>NUCLEOTIDE SEQUENCE [LARGE SCALE GENOMIC DNA]</scope>
    <source>
        <strain evidence="2">DSM 2379 / NBRC 103807 / OttBd1</strain>
    </source>
</reference>
<keyword evidence="2" id="KW-1185">Reference proteome</keyword>
<evidence type="ECO:0000313" key="1">
    <source>
        <dbReference type="EMBL" id="ABK97680.1"/>
    </source>
</evidence>
<gene>
    <name evidence="1" type="ordered locus">Ppro_0040</name>
</gene>
<proteinExistence type="predicted"/>
<dbReference type="InterPro" id="IPR027555">
    <property type="entry name" value="Mo5U34_MeTrfas-like"/>
</dbReference>
<dbReference type="CDD" id="cd02440">
    <property type="entry name" value="AdoMet_MTases"/>
    <property type="match status" value="1"/>
</dbReference>
<dbReference type="eggNOG" id="COG0742">
    <property type="taxonomic scope" value="Bacteria"/>
</dbReference>
<dbReference type="SUPFAM" id="SSF53335">
    <property type="entry name" value="S-adenosyl-L-methionine-dependent methyltransferases"/>
    <property type="match status" value="1"/>
</dbReference>
<evidence type="ECO:0008006" key="3">
    <source>
        <dbReference type="Google" id="ProtNLM"/>
    </source>
</evidence>
<dbReference type="EMBL" id="CP000482">
    <property type="protein sequence ID" value="ABK97680.1"/>
    <property type="molecule type" value="Genomic_DNA"/>
</dbReference>
<sequence length="249" mass="28424">MNTREALQQEVDKFPYWYHRIELPFGIVTPGWAPINAAAYGIPQSLHDKRILDIGAWDGYWTFEALKRGAAQVVAIDDFSDYLGTLDQSQRVAWKTFDFCRDALGYAIQRCPRIDMSVYDLNVERHGLFDTVFFFGTLYHLRYPLLALDKISSVCRGEIYVESAILDDFSPYHGGLGHGLKNSVAMEFYPENQYANNNSNWWVPTLACLAQMVRAAGFDDVTGWKLTENPNNLSMCRGFVKGRKTKSSY</sequence>
<dbReference type="OrthoDB" id="9765084at2"/>
<dbReference type="Gene3D" id="3.40.50.150">
    <property type="entry name" value="Vaccinia Virus protein VP39"/>
    <property type="match status" value="1"/>
</dbReference>